<accession>A0A7M7GLD7</accession>
<dbReference type="InParanoid" id="A0A7M7GLD7"/>
<comment type="subcellular location">
    <subcellularLocation>
        <location evidence="1">Membrane</location>
        <topology evidence="1">Multi-pass membrane protein</topology>
    </subcellularLocation>
</comment>
<dbReference type="KEGG" id="spu:100893317"/>
<evidence type="ECO:0000256" key="1">
    <source>
        <dbReference type="ARBA" id="ARBA00004141"/>
    </source>
</evidence>
<dbReference type="SMART" id="SM01417">
    <property type="entry name" value="Solute_trans_a"/>
    <property type="match status" value="1"/>
</dbReference>
<evidence type="ECO:0000256" key="5">
    <source>
        <dbReference type="SAM" id="MobiDB-lite"/>
    </source>
</evidence>
<feature type="region of interest" description="Disordered" evidence="5">
    <location>
        <begin position="323"/>
        <end position="354"/>
    </location>
</feature>
<dbReference type="GeneID" id="115929779"/>
<reference evidence="8" key="1">
    <citation type="submission" date="2015-02" db="EMBL/GenBank/DDBJ databases">
        <title>Genome sequencing for Strongylocentrotus purpuratus.</title>
        <authorList>
            <person name="Murali S."/>
            <person name="Liu Y."/>
            <person name="Vee V."/>
            <person name="English A."/>
            <person name="Wang M."/>
            <person name="Skinner E."/>
            <person name="Han Y."/>
            <person name="Muzny D.M."/>
            <person name="Worley K.C."/>
            <person name="Gibbs R.A."/>
        </authorList>
    </citation>
    <scope>NUCLEOTIDE SEQUENCE</scope>
</reference>
<dbReference type="GeneID" id="100893317"/>
<dbReference type="InterPro" id="IPR005178">
    <property type="entry name" value="Ostalpha/TMEM184C"/>
</dbReference>
<dbReference type="EnsemblMetazoa" id="XM_003726962">
    <property type="protein sequence ID" value="XP_003727010"/>
    <property type="gene ID" value="LOC100893317"/>
</dbReference>
<dbReference type="EnsemblMetazoa" id="XM_030999779">
    <property type="protein sequence ID" value="XP_030855639"/>
    <property type="gene ID" value="LOC115929779"/>
</dbReference>
<evidence type="ECO:0000313" key="7">
    <source>
        <dbReference type="EnsemblMetazoa" id="XP_003727010"/>
    </source>
</evidence>
<dbReference type="RefSeq" id="XP_003727010.1">
    <property type="nucleotide sequence ID" value="XM_003726962.3"/>
</dbReference>
<dbReference type="GO" id="GO:0016020">
    <property type="term" value="C:membrane"/>
    <property type="evidence" value="ECO:0000318"/>
    <property type="project" value="GO_Central"/>
</dbReference>
<keyword evidence="4 6" id="KW-0472">Membrane</keyword>
<keyword evidence="8" id="KW-1185">Reference proteome</keyword>
<feature type="transmembrane region" description="Helical" evidence="6">
    <location>
        <begin position="180"/>
        <end position="205"/>
    </location>
</feature>
<name>A0A7M7GLD7_STRPU</name>
<dbReference type="KEGG" id="spu:115929779"/>
<dbReference type="OrthoDB" id="5832279at2759"/>
<evidence type="ECO:0000256" key="4">
    <source>
        <dbReference type="ARBA" id="ARBA00023136"/>
    </source>
</evidence>
<feature type="transmembrane region" description="Helical" evidence="6">
    <location>
        <begin position="64"/>
        <end position="84"/>
    </location>
</feature>
<dbReference type="Pfam" id="PF03619">
    <property type="entry name" value="Solute_trans_a"/>
    <property type="match status" value="1"/>
</dbReference>
<evidence type="ECO:0000256" key="2">
    <source>
        <dbReference type="ARBA" id="ARBA00022692"/>
    </source>
</evidence>
<evidence type="ECO:0000256" key="6">
    <source>
        <dbReference type="SAM" id="Phobius"/>
    </source>
</evidence>
<dbReference type="GO" id="GO:0022857">
    <property type="term" value="F:transmembrane transporter activity"/>
    <property type="evidence" value="ECO:0000318"/>
    <property type="project" value="GO_Central"/>
</dbReference>
<keyword evidence="2 6" id="KW-0812">Transmembrane</keyword>
<evidence type="ECO:0000313" key="8">
    <source>
        <dbReference type="Proteomes" id="UP000007110"/>
    </source>
</evidence>
<dbReference type="OMA" id="LTATCYY"/>
<dbReference type="RefSeq" id="XP_030855639.1">
    <property type="nucleotide sequence ID" value="XM_030999779.1"/>
</dbReference>
<dbReference type="PANTHER" id="PTHR23423">
    <property type="entry name" value="ORGANIC SOLUTE TRANSPORTER-RELATED"/>
    <property type="match status" value="1"/>
</dbReference>
<dbReference type="Proteomes" id="UP000007110">
    <property type="component" value="Unassembled WGS sequence"/>
</dbReference>
<feature type="compositionally biased region" description="Basic and acidic residues" evidence="5">
    <location>
        <begin position="325"/>
        <end position="338"/>
    </location>
</feature>
<dbReference type="AlphaFoldDB" id="A0A7M7GLD7"/>
<organism evidence="7 8">
    <name type="scientific">Strongylocentrotus purpuratus</name>
    <name type="common">Purple sea urchin</name>
    <dbReference type="NCBI Taxonomy" id="7668"/>
    <lineage>
        <taxon>Eukaryota</taxon>
        <taxon>Metazoa</taxon>
        <taxon>Echinodermata</taxon>
        <taxon>Eleutherozoa</taxon>
        <taxon>Echinozoa</taxon>
        <taxon>Echinoidea</taxon>
        <taxon>Euechinoidea</taxon>
        <taxon>Echinacea</taxon>
        <taxon>Camarodonta</taxon>
        <taxon>Echinidea</taxon>
        <taxon>Strongylocentrotidae</taxon>
        <taxon>Strongylocentrotus</taxon>
    </lineage>
</organism>
<feature type="compositionally biased region" description="Low complexity" evidence="5">
    <location>
        <begin position="342"/>
        <end position="354"/>
    </location>
</feature>
<feature type="transmembrane region" description="Helical" evidence="6">
    <location>
        <begin position="217"/>
        <end position="238"/>
    </location>
</feature>
<sequence length="354" mass="40185">MATNQCSTIAPMFVDHIEVISDDTGLIVMMSITSAITILLIIAFIESVVFVATKIPHRDRSISLIWMLAMYPIFVMTSQMGLFIPRAVLMCNLTASIFFSISLYQFLQLIIYYYGGHDATVVKISEIQILGKLQLTEESFYRLKICIYQMALLRPVVLFIEDILWLNESYDTSSISVNDAYVYLNLFTFLSSLVAIFALVVLFLASREHLKAFSITIKFVIVGLALYFSNIQILLFDVLTLTDVIKCSKPFDWETRGSSWQCLCLVVESALLFPITLRYFRTRHGNMVGVLQIPRIAFTKSPSDHFNPSFNYKGFYGGTPPKNPQLERVRAETEDSLTKPRSSSSISFNSYIAM</sequence>
<feature type="transmembrane region" description="Helical" evidence="6">
    <location>
        <begin position="96"/>
        <end position="115"/>
    </location>
</feature>
<keyword evidence="3 6" id="KW-1133">Transmembrane helix</keyword>
<feature type="transmembrane region" description="Helical" evidence="6">
    <location>
        <begin position="26"/>
        <end position="52"/>
    </location>
</feature>
<proteinExistence type="predicted"/>
<protein>
    <submittedName>
        <fullName evidence="7">Uncharacterized protein</fullName>
    </submittedName>
</protein>
<evidence type="ECO:0000256" key="3">
    <source>
        <dbReference type="ARBA" id="ARBA00022989"/>
    </source>
</evidence>
<reference evidence="7" key="2">
    <citation type="submission" date="2021-01" db="UniProtKB">
        <authorList>
            <consortium name="EnsemblMetazoa"/>
        </authorList>
    </citation>
    <scope>IDENTIFICATION</scope>
</reference>